<evidence type="ECO:0000313" key="6">
    <source>
        <dbReference type="Proteomes" id="UP000323917"/>
    </source>
</evidence>
<dbReference type="PROSITE" id="PS00041">
    <property type="entry name" value="HTH_ARAC_FAMILY_1"/>
    <property type="match status" value="1"/>
</dbReference>
<reference evidence="5 6" key="1">
    <citation type="submission" date="2019-08" db="EMBL/GenBank/DDBJ databases">
        <title>Deep-cultivation of Planctomycetes and their phenomic and genomic characterization uncovers novel biology.</title>
        <authorList>
            <person name="Wiegand S."/>
            <person name="Jogler M."/>
            <person name="Boedeker C."/>
            <person name="Pinto D."/>
            <person name="Vollmers J."/>
            <person name="Rivas-Marin E."/>
            <person name="Kohn T."/>
            <person name="Peeters S.H."/>
            <person name="Heuer A."/>
            <person name="Rast P."/>
            <person name="Oberbeckmann S."/>
            <person name="Bunk B."/>
            <person name="Jeske O."/>
            <person name="Meyerdierks A."/>
            <person name="Storesund J.E."/>
            <person name="Kallscheuer N."/>
            <person name="Luecker S."/>
            <person name="Lage O.M."/>
            <person name="Pohl T."/>
            <person name="Merkel B.J."/>
            <person name="Hornburger P."/>
            <person name="Mueller R.-W."/>
            <person name="Bruemmer F."/>
            <person name="Labrenz M."/>
            <person name="Spormann A.M."/>
            <person name="Op den Camp H."/>
            <person name="Overmann J."/>
            <person name="Amann R."/>
            <person name="Jetten M.S.M."/>
            <person name="Mascher T."/>
            <person name="Medema M.H."/>
            <person name="Devos D.P."/>
            <person name="Kaster A.-K."/>
            <person name="Ovreas L."/>
            <person name="Rohde M."/>
            <person name="Galperin M.Y."/>
            <person name="Jogler C."/>
        </authorList>
    </citation>
    <scope>NUCLEOTIDE SEQUENCE [LARGE SCALE GENOMIC DNA]</scope>
    <source>
        <strain evidence="5 6">Pr1d</strain>
    </source>
</reference>
<dbReference type="KEGG" id="bgok:Pr1d_30800"/>
<evidence type="ECO:0000256" key="3">
    <source>
        <dbReference type="ARBA" id="ARBA00023163"/>
    </source>
</evidence>
<feature type="domain" description="HTH araC/xylS-type" evidence="4">
    <location>
        <begin position="283"/>
        <end position="383"/>
    </location>
</feature>
<dbReference type="InterPro" id="IPR009057">
    <property type="entry name" value="Homeodomain-like_sf"/>
</dbReference>
<dbReference type="GO" id="GO:0003700">
    <property type="term" value="F:DNA-binding transcription factor activity"/>
    <property type="evidence" value="ECO:0007669"/>
    <property type="project" value="InterPro"/>
</dbReference>
<dbReference type="AlphaFoldDB" id="A0A5B9Q9P5"/>
<evidence type="ECO:0000256" key="2">
    <source>
        <dbReference type="ARBA" id="ARBA00023125"/>
    </source>
</evidence>
<protein>
    <submittedName>
        <fullName evidence="5">Xylose operon regulatory protein</fullName>
    </submittedName>
</protein>
<dbReference type="CDD" id="cd01543">
    <property type="entry name" value="PBP1_XylR"/>
    <property type="match status" value="1"/>
</dbReference>
<dbReference type="SMART" id="SM00342">
    <property type="entry name" value="HTH_ARAC"/>
    <property type="match status" value="1"/>
</dbReference>
<dbReference type="EMBL" id="CP042913">
    <property type="protein sequence ID" value="QEG35774.1"/>
    <property type="molecule type" value="Genomic_DNA"/>
</dbReference>
<dbReference type="Pfam" id="PF13377">
    <property type="entry name" value="Peripla_BP_3"/>
    <property type="match status" value="1"/>
</dbReference>
<evidence type="ECO:0000259" key="4">
    <source>
        <dbReference type="PROSITE" id="PS01124"/>
    </source>
</evidence>
<dbReference type="GO" id="GO:0000976">
    <property type="term" value="F:transcription cis-regulatory region binding"/>
    <property type="evidence" value="ECO:0007669"/>
    <property type="project" value="TreeGrafter"/>
</dbReference>
<dbReference type="Gene3D" id="1.10.10.60">
    <property type="entry name" value="Homeodomain-like"/>
    <property type="match status" value="1"/>
</dbReference>
<dbReference type="Pfam" id="PF12833">
    <property type="entry name" value="HTH_18"/>
    <property type="match status" value="1"/>
</dbReference>
<organism evidence="5 6">
    <name type="scientific">Bythopirellula goksoeyrii</name>
    <dbReference type="NCBI Taxonomy" id="1400387"/>
    <lineage>
        <taxon>Bacteria</taxon>
        <taxon>Pseudomonadati</taxon>
        <taxon>Planctomycetota</taxon>
        <taxon>Planctomycetia</taxon>
        <taxon>Pirellulales</taxon>
        <taxon>Lacipirellulaceae</taxon>
        <taxon>Bythopirellula</taxon>
    </lineage>
</organism>
<dbReference type="InterPro" id="IPR018062">
    <property type="entry name" value="HTH_AraC-typ_CS"/>
</dbReference>
<dbReference type="PANTHER" id="PTHR30146:SF24">
    <property type="entry name" value="XYLOSE OPERON REGULATORY PROTEIN"/>
    <property type="match status" value="1"/>
</dbReference>
<dbReference type="PANTHER" id="PTHR30146">
    <property type="entry name" value="LACI-RELATED TRANSCRIPTIONAL REPRESSOR"/>
    <property type="match status" value="1"/>
</dbReference>
<sequence>MTQPQDIALAFPRGGHLELLIEGVLSYVNEKELNWCYITALESHVISVLDLVSWPGDGILAAINTEEEAACAKASKVPIVNISSALPDLPVPSCIIDNAAMGVLAADHLISKGFRSFAYYGLADVEYSRQRQQGFNDKLETADFSSDEFLSPPTYAHEASDWMSHNHELAQWLEALPKPLGLFAVSDYRARQALDACNNSGLRVPEEVAIVGTGNEDLVCGHVRPTLTSVARNNFLQGYRSAELLDQLMQGVEVPDELLPIPPLEIVERDSTRTFAVSDARLRDSLEYLHEHLHEPLFSIDDITRQASVSRRWLEYAFRDALGETPYQYLRRQRLARAKRLLVEEPKTKIYKIAQSSGFSSAKQLAMTFQQDFGMSPREYRRVTKN</sequence>
<dbReference type="PROSITE" id="PS01124">
    <property type="entry name" value="HTH_ARAC_FAMILY_2"/>
    <property type="match status" value="1"/>
</dbReference>
<gene>
    <name evidence="5" type="primary">xylR_4</name>
    <name evidence="5" type="ORF">Pr1d_30800</name>
</gene>
<evidence type="ECO:0000256" key="1">
    <source>
        <dbReference type="ARBA" id="ARBA00023015"/>
    </source>
</evidence>
<keyword evidence="6" id="KW-1185">Reference proteome</keyword>
<dbReference type="InterPro" id="IPR028082">
    <property type="entry name" value="Peripla_BP_I"/>
</dbReference>
<dbReference type="OrthoDB" id="6003540at2"/>
<name>A0A5B9Q9P5_9BACT</name>
<dbReference type="Gene3D" id="3.40.50.2300">
    <property type="match status" value="2"/>
</dbReference>
<dbReference type="Proteomes" id="UP000323917">
    <property type="component" value="Chromosome"/>
</dbReference>
<evidence type="ECO:0000313" key="5">
    <source>
        <dbReference type="EMBL" id="QEG35774.1"/>
    </source>
</evidence>
<dbReference type="InterPro" id="IPR018060">
    <property type="entry name" value="HTH_AraC"/>
</dbReference>
<keyword evidence="2" id="KW-0238">DNA-binding</keyword>
<keyword evidence="1" id="KW-0805">Transcription regulation</keyword>
<proteinExistence type="predicted"/>
<dbReference type="SUPFAM" id="SSF46689">
    <property type="entry name" value="Homeodomain-like"/>
    <property type="match status" value="2"/>
</dbReference>
<keyword evidence="3" id="KW-0804">Transcription</keyword>
<dbReference type="InterPro" id="IPR046335">
    <property type="entry name" value="LacI/GalR-like_sensor"/>
</dbReference>
<dbReference type="RefSeq" id="WP_148074245.1">
    <property type="nucleotide sequence ID" value="NZ_CP042913.1"/>
</dbReference>
<dbReference type="SUPFAM" id="SSF53822">
    <property type="entry name" value="Periplasmic binding protein-like I"/>
    <property type="match status" value="1"/>
</dbReference>
<accession>A0A5B9Q9P5</accession>